<accession>X6LH30</accession>
<evidence type="ECO:0000313" key="3">
    <source>
        <dbReference type="Proteomes" id="UP000023152"/>
    </source>
</evidence>
<dbReference type="InterPro" id="IPR029030">
    <property type="entry name" value="Caspase-like_dom_sf"/>
</dbReference>
<dbReference type="Proteomes" id="UP000023152">
    <property type="component" value="Unassembled WGS sequence"/>
</dbReference>
<dbReference type="InterPro" id="IPR001309">
    <property type="entry name" value="Pept_C14_p20"/>
</dbReference>
<evidence type="ECO:0000259" key="1">
    <source>
        <dbReference type="PROSITE" id="PS50208"/>
    </source>
</evidence>
<organism evidence="2 3">
    <name type="scientific">Reticulomyxa filosa</name>
    <dbReference type="NCBI Taxonomy" id="46433"/>
    <lineage>
        <taxon>Eukaryota</taxon>
        <taxon>Sar</taxon>
        <taxon>Rhizaria</taxon>
        <taxon>Retaria</taxon>
        <taxon>Foraminifera</taxon>
        <taxon>Monothalamids</taxon>
        <taxon>Reticulomyxidae</taxon>
        <taxon>Reticulomyxa</taxon>
    </lineage>
</organism>
<proteinExistence type="predicted"/>
<feature type="non-terminal residue" evidence="2">
    <location>
        <position position="1"/>
    </location>
</feature>
<sequence>IYCCLSLQYFQKIKQENLTFEIFDINDNIIDSDEAVKQSFMMKEPSFKMLWRSLQQSIINEKHKIIKNALVVMIGISEYIDNTKYQNLSNVKDEDIKNFKELFGQELNYEFVCNQSPQTTKKDLQSFLDKLVANYDLHDNTHKYDGLIMIICGHGENENMLITSDGESLSIDEIRASFNCDKIKSFKDFPKIFIID</sequence>
<dbReference type="PROSITE" id="PS50208">
    <property type="entry name" value="CASPASE_P20"/>
    <property type="match status" value="1"/>
</dbReference>
<feature type="non-terminal residue" evidence="2">
    <location>
        <position position="196"/>
    </location>
</feature>
<gene>
    <name evidence="2" type="ORF">RFI_36744</name>
</gene>
<dbReference type="AlphaFoldDB" id="X6LH30"/>
<feature type="domain" description="Caspase family p20" evidence="1">
    <location>
        <begin position="142"/>
        <end position="196"/>
    </location>
</feature>
<dbReference type="SUPFAM" id="SSF52129">
    <property type="entry name" value="Caspase-like"/>
    <property type="match status" value="1"/>
</dbReference>
<name>X6LH30_RETFI</name>
<evidence type="ECO:0000313" key="2">
    <source>
        <dbReference type="EMBL" id="ETO00696.1"/>
    </source>
</evidence>
<comment type="caution">
    <text evidence="2">The sequence shown here is derived from an EMBL/GenBank/DDBJ whole genome shotgun (WGS) entry which is preliminary data.</text>
</comment>
<protein>
    <recommendedName>
        <fullName evidence="1">Caspase family p20 domain-containing protein</fullName>
    </recommendedName>
</protein>
<dbReference type="GO" id="GO:0006508">
    <property type="term" value="P:proteolysis"/>
    <property type="evidence" value="ECO:0007669"/>
    <property type="project" value="InterPro"/>
</dbReference>
<dbReference type="InterPro" id="IPR011600">
    <property type="entry name" value="Pept_C14_caspase"/>
</dbReference>
<reference evidence="2 3" key="1">
    <citation type="journal article" date="2013" name="Curr. Biol.">
        <title>The Genome of the Foraminiferan Reticulomyxa filosa.</title>
        <authorList>
            <person name="Glockner G."/>
            <person name="Hulsmann N."/>
            <person name="Schleicher M."/>
            <person name="Noegel A.A."/>
            <person name="Eichinger L."/>
            <person name="Gallinger C."/>
            <person name="Pawlowski J."/>
            <person name="Sierra R."/>
            <person name="Euteneuer U."/>
            <person name="Pillet L."/>
            <person name="Moustafa A."/>
            <person name="Platzer M."/>
            <person name="Groth M."/>
            <person name="Szafranski K."/>
            <person name="Schliwa M."/>
        </authorList>
    </citation>
    <scope>NUCLEOTIDE SEQUENCE [LARGE SCALE GENOMIC DNA]</scope>
</reference>
<dbReference type="EMBL" id="ASPP01040251">
    <property type="protein sequence ID" value="ETO00696.1"/>
    <property type="molecule type" value="Genomic_DNA"/>
</dbReference>
<dbReference type="Pfam" id="PF00656">
    <property type="entry name" value="Peptidase_C14"/>
    <property type="match status" value="1"/>
</dbReference>
<dbReference type="GO" id="GO:0004197">
    <property type="term" value="F:cysteine-type endopeptidase activity"/>
    <property type="evidence" value="ECO:0007669"/>
    <property type="project" value="InterPro"/>
</dbReference>
<dbReference type="Gene3D" id="3.40.50.1460">
    <property type="match status" value="1"/>
</dbReference>
<keyword evidence="3" id="KW-1185">Reference proteome</keyword>